<comment type="caution">
    <text evidence="9">The sequence shown here is derived from an EMBL/GenBank/DDBJ whole genome shotgun (WGS) entry which is preliminary data.</text>
</comment>
<dbReference type="AlphaFoldDB" id="A0A822XPA2"/>
<gene>
    <name evidence="9" type="ORF">HUJ06_022494</name>
</gene>
<protein>
    <recommendedName>
        <fullName evidence="8">PGG domain-containing protein</fullName>
    </recommendedName>
</protein>
<dbReference type="GO" id="GO:0016020">
    <property type="term" value="C:membrane"/>
    <property type="evidence" value="ECO:0007669"/>
    <property type="project" value="UniProtKB-SubCell"/>
</dbReference>
<dbReference type="PANTHER" id="PTHR24186">
    <property type="entry name" value="PROTEIN PHOSPHATASE 1 REGULATORY SUBUNIT"/>
    <property type="match status" value="1"/>
</dbReference>
<evidence type="ECO:0000256" key="7">
    <source>
        <dbReference type="SAM" id="Phobius"/>
    </source>
</evidence>
<organism evidence="9 10">
    <name type="scientific">Nelumbo nucifera</name>
    <name type="common">Sacred lotus</name>
    <dbReference type="NCBI Taxonomy" id="4432"/>
    <lineage>
        <taxon>Eukaryota</taxon>
        <taxon>Viridiplantae</taxon>
        <taxon>Streptophyta</taxon>
        <taxon>Embryophyta</taxon>
        <taxon>Tracheophyta</taxon>
        <taxon>Spermatophyta</taxon>
        <taxon>Magnoliopsida</taxon>
        <taxon>Proteales</taxon>
        <taxon>Nelumbonaceae</taxon>
        <taxon>Nelumbo</taxon>
    </lineage>
</organism>
<evidence type="ECO:0000256" key="2">
    <source>
        <dbReference type="ARBA" id="ARBA00022692"/>
    </source>
</evidence>
<evidence type="ECO:0000313" key="10">
    <source>
        <dbReference type="Proteomes" id="UP000607653"/>
    </source>
</evidence>
<evidence type="ECO:0000256" key="4">
    <source>
        <dbReference type="ARBA" id="ARBA00022989"/>
    </source>
</evidence>
<feature type="transmembrane region" description="Helical" evidence="7">
    <location>
        <begin position="32"/>
        <end position="53"/>
    </location>
</feature>
<sequence>MTFQAILSTPIQTHIKQAWPYLAYKNGAKFRRLFRCNTTSFAASLSIILLLVSGLPRRNRASMRLLMAALWVAITAMALTYLFILLALTPNHVLQKMDQQLITATASWLGVIALIVFGHSIRLILIWLRNFARRQRRNHNDDA</sequence>
<proteinExistence type="predicted"/>
<evidence type="ECO:0000259" key="8">
    <source>
        <dbReference type="Pfam" id="PF13962"/>
    </source>
</evidence>
<keyword evidence="4 7" id="KW-1133">Transmembrane helix</keyword>
<dbReference type="InterPro" id="IPR026961">
    <property type="entry name" value="PGG_dom"/>
</dbReference>
<evidence type="ECO:0000256" key="5">
    <source>
        <dbReference type="ARBA" id="ARBA00023043"/>
    </source>
</evidence>
<reference evidence="9 10" key="1">
    <citation type="journal article" date="2020" name="Mol. Biol. Evol.">
        <title>Distinct Expression and Methylation Patterns for Genes with Different Fates following a Single Whole-Genome Duplication in Flowering Plants.</title>
        <authorList>
            <person name="Shi T."/>
            <person name="Rahmani R.S."/>
            <person name="Gugger P.F."/>
            <person name="Wang M."/>
            <person name="Li H."/>
            <person name="Zhang Y."/>
            <person name="Li Z."/>
            <person name="Wang Q."/>
            <person name="Van de Peer Y."/>
            <person name="Marchal K."/>
            <person name="Chen J."/>
        </authorList>
    </citation>
    <scope>NUCLEOTIDE SEQUENCE [LARGE SCALE GENOMIC DNA]</scope>
    <source>
        <tissue evidence="9">Leaf</tissue>
    </source>
</reference>
<dbReference type="Pfam" id="PF13962">
    <property type="entry name" value="PGG"/>
    <property type="match status" value="1"/>
</dbReference>
<name>A0A822XPA2_NELNU</name>
<feature type="transmembrane region" description="Helical" evidence="7">
    <location>
        <begin position="108"/>
        <end position="128"/>
    </location>
</feature>
<dbReference type="PANTHER" id="PTHR24186:SF38">
    <property type="entry name" value="ANKYRIN REPEAT FAMILY PROTEIN"/>
    <property type="match status" value="1"/>
</dbReference>
<keyword evidence="2 7" id="KW-0812">Transmembrane</keyword>
<evidence type="ECO:0000256" key="3">
    <source>
        <dbReference type="ARBA" id="ARBA00022737"/>
    </source>
</evidence>
<dbReference type="Proteomes" id="UP000607653">
    <property type="component" value="Unassembled WGS sequence"/>
</dbReference>
<keyword evidence="10" id="KW-1185">Reference proteome</keyword>
<comment type="subcellular location">
    <subcellularLocation>
        <location evidence="1">Membrane</location>
        <topology evidence="1">Multi-pass membrane protein</topology>
    </subcellularLocation>
</comment>
<evidence type="ECO:0000256" key="6">
    <source>
        <dbReference type="ARBA" id="ARBA00023136"/>
    </source>
</evidence>
<keyword evidence="5" id="KW-0040">ANK repeat</keyword>
<evidence type="ECO:0000256" key="1">
    <source>
        <dbReference type="ARBA" id="ARBA00004141"/>
    </source>
</evidence>
<accession>A0A822XPA2</accession>
<dbReference type="EMBL" id="DUZY01000001">
    <property type="protein sequence ID" value="DAD21031.1"/>
    <property type="molecule type" value="Genomic_DNA"/>
</dbReference>
<feature type="domain" description="PGG" evidence="8">
    <location>
        <begin position="1"/>
        <end position="85"/>
    </location>
</feature>
<keyword evidence="3" id="KW-0677">Repeat</keyword>
<feature type="transmembrane region" description="Helical" evidence="7">
    <location>
        <begin position="65"/>
        <end position="88"/>
    </location>
</feature>
<evidence type="ECO:0000313" key="9">
    <source>
        <dbReference type="EMBL" id="DAD21031.1"/>
    </source>
</evidence>
<keyword evidence="6 7" id="KW-0472">Membrane</keyword>